<proteinExistence type="evidence at transcript level"/>
<keyword evidence="3" id="KW-0378">Hydrolase</keyword>
<feature type="domain" description="Peptidase S49" evidence="6">
    <location>
        <begin position="491"/>
        <end position="640"/>
    </location>
</feature>
<dbReference type="AlphaFoldDB" id="A0A3Q8C769"/>
<dbReference type="CDD" id="cd07018">
    <property type="entry name" value="S49_SppA_67K_type"/>
    <property type="match status" value="1"/>
</dbReference>
<accession>A0A3Q8C769</accession>
<dbReference type="Gene3D" id="3.90.226.10">
    <property type="entry name" value="2-enoyl-CoA Hydratase, Chain A, domain 1"/>
    <property type="match status" value="4"/>
</dbReference>
<comment type="similarity">
    <text evidence="1">Belongs to the peptidase S49 family.</text>
</comment>
<dbReference type="GO" id="GO:0008236">
    <property type="term" value="F:serine-type peptidase activity"/>
    <property type="evidence" value="ECO:0007669"/>
    <property type="project" value="UniProtKB-KW"/>
</dbReference>
<dbReference type="InterPro" id="IPR047217">
    <property type="entry name" value="S49_SppA_67K_type_N"/>
</dbReference>
<dbReference type="EMBL" id="KY233555">
    <property type="protein sequence ID" value="ATB19559.1"/>
    <property type="molecule type" value="mRNA"/>
</dbReference>
<evidence type="ECO:0000256" key="4">
    <source>
        <dbReference type="ARBA" id="ARBA00022825"/>
    </source>
</evidence>
<evidence type="ECO:0000256" key="3">
    <source>
        <dbReference type="ARBA" id="ARBA00022801"/>
    </source>
</evidence>
<keyword evidence="4" id="KW-0720">Serine protease</keyword>
<dbReference type="InterPro" id="IPR029045">
    <property type="entry name" value="ClpP/crotonase-like_dom_sf"/>
</dbReference>
<dbReference type="InterPro" id="IPR004635">
    <property type="entry name" value="Pept_S49_SppA"/>
</dbReference>
<evidence type="ECO:0000256" key="2">
    <source>
        <dbReference type="ARBA" id="ARBA00022670"/>
    </source>
</evidence>
<evidence type="ECO:0000259" key="6">
    <source>
        <dbReference type="Pfam" id="PF01343"/>
    </source>
</evidence>
<dbReference type="InterPro" id="IPR047272">
    <property type="entry name" value="S49_SppA_C"/>
</dbReference>
<dbReference type="InterPro" id="IPR002142">
    <property type="entry name" value="Peptidase_S49"/>
</dbReference>
<feature type="region of interest" description="Disordered" evidence="5">
    <location>
        <begin position="109"/>
        <end position="134"/>
    </location>
</feature>
<dbReference type="GO" id="GO:0006508">
    <property type="term" value="P:proteolysis"/>
    <property type="evidence" value="ECO:0007669"/>
    <property type="project" value="UniProtKB-KW"/>
</dbReference>
<name>A0A3Q8C769_9CONI</name>
<sequence>MFKTYCFKLQAVGVNVPRASSVLRPKSSKKCRSSSLRVTKAFGNKRDTYHRIWNPDNPQCFSNLGDRIDLQRGNLIRKKGLKPVNRSLVPFKLRQTLFSSSALDKQQLGAESAQETCKQPSLSTEEPGQNNGAWKGEVYPSGEFEYKEIGGWNSVLVELKMLIAWPWEWVRQGSVLKMELRGQISDKLQDRFSSRLSLPNICENFIKAAYDPRVSGISLHIEPLSCGWGKIEEIRRHILDFRKSGKFVVCYLPVCGEKEYYLACACGEIYVPPGAYIALYGLKVQATFLGGVFEKIGVQPQVQRIGKYKSTGDLLSRKNMSKENCEMLTAILDDIYENWVEKISFAQGKTKGDIENLLNEGIYKVERLKEEGLINDIKYDDEVTQMLKERLGQDPDEYLRLVEYEKYSRVRKWTLGLSGGRHQIAIIRSSGSISRVRGRSSTSSGIVSEKFIQKIREVRESEKYKAVILRIDSPGGDALASDLMWREIKLLAASIPVIASMSDVAASGGYYMAMAAGVILSENLTLTGSIGVVTGKFSLSKLYERIGFNREIISRGRFAELDAENRPFRPDEEELFARSAQNAYKQFRDKAAFSREMSVEMMEDLAQGRVWTGKAAANIGLVDAIGGFSRAVAIAKQKAGIPLDEKVSLVELSKDSRSLLDILGLITGGARALMSLPSSLGLDESVQEFFEDLSPPGVQARMDGIVFQGLGEHQDGQAFINLIKDYLSSF</sequence>
<keyword evidence="2" id="KW-0645">Protease</keyword>
<dbReference type="SUPFAM" id="SSF52096">
    <property type="entry name" value="ClpP/crotonase"/>
    <property type="match status" value="2"/>
</dbReference>
<evidence type="ECO:0000256" key="1">
    <source>
        <dbReference type="ARBA" id="ARBA00008683"/>
    </source>
</evidence>
<dbReference type="Pfam" id="PF01343">
    <property type="entry name" value="Peptidase_S49"/>
    <property type="match status" value="2"/>
</dbReference>
<organism evidence="7">
    <name type="scientific">Juniperus flaccida</name>
    <name type="common">drooping juniper</name>
    <dbReference type="NCBI Taxonomy" id="487036"/>
    <lineage>
        <taxon>Eukaryota</taxon>
        <taxon>Viridiplantae</taxon>
        <taxon>Streptophyta</taxon>
        <taxon>Embryophyta</taxon>
        <taxon>Tracheophyta</taxon>
        <taxon>Spermatophyta</taxon>
        <taxon>Pinopsida</taxon>
        <taxon>Pinidae</taxon>
        <taxon>Conifers II</taxon>
        <taxon>Cupressales</taxon>
        <taxon>Cupressaceae</taxon>
        <taxon>Juniperus</taxon>
    </lineage>
</organism>
<feature type="compositionally biased region" description="Polar residues" evidence="5">
    <location>
        <begin position="113"/>
        <end position="132"/>
    </location>
</feature>
<feature type="domain" description="Peptidase S49" evidence="6">
    <location>
        <begin position="241"/>
        <end position="390"/>
    </location>
</feature>
<dbReference type="PANTHER" id="PTHR33209:SF1">
    <property type="entry name" value="PEPTIDASE S49 DOMAIN-CONTAINING PROTEIN"/>
    <property type="match status" value="1"/>
</dbReference>
<dbReference type="NCBIfam" id="TIGR00706">
    <property type="entry name" value="SppA_dom"/>
    <property type="match status" value="1"/>
</dbReference>
<protein>
    <submittedName>
        <fullName evidence="7">Putative SPPA1</fullName>
    </submittedName>
</protein>
<dbReference type="CDD" id="cd07023">
    <property type="entry name" value="S49_Sppa_N_C"/>
    <property type="match status" value="1"/>
</dbReference>
<evidence type="ECO:0000256" key="5">
    <source>
        <dbReference type="SAM" id="MobiDB-lite"/>
    </source>
</evidence>
<dbReference type="PANTHER" id="PTHR33209">
    <property type="entry name" value="PROTEASE 4"/>
    <property type="match status" value="1"/>
</dbReference>
<evidence type="ECO:0000313" key="7">
    <source>
        <dbReference type="EMBL" id="ATB19559.1"/>
    </source>
</evidence>
<reference evidence="7" key="1">
    <citation type="submission" date="2016-11" db="EMBL/GenBank/DDBJ databases">
        <title>Cupressaceae transcriptome phylogeny.</title>
        <authorList>
            <person name="Mao K."/>
            <person name="Ruhsam M."/>
        </authorList>
    </citation>
    <scope>NUCLEOTIDE SEQUENCE</scope>
</reference>